<accession>A0ABV4P763</accession>
<dbReference type="InterPro" id="IPR051083">
    <property type="entry name" value="GrpII_Intron_Splice-Mob/Def"/>
</dbReference>
<dbReference type="SUPFAM" id="SSF56672">
    <property type="entry name" value="DNA/RNA polymerases"/>
    <property type="match status" value="1"/>
</dbReference>
<dbReference type="PANTHER" id="PTHR34047">
    <property type="entry name" value="NUCLEAR INTRON MATURASE 1, MITOCHONDRIAL-RELATED"/>
    <property type="match status" value="1"/>
</dbReference>
<evidence type="ECO:0000313" key="3">
    <source>
        <dbReference type="Proteomes" id="UP001569428"/>
    </source>
</evidence>
<proteinExistence type="inferred from homology"/>
<dbReference type="PANTHER" id="PTHR34047:SF8">
    <property type="entry name" value="PROTEIN YKFC"/>
    <property type="match status" value="1"/>
</dbReference>
<comment type="similarity">
    <text evidence="1">Belongs to the bacterial reverse transcriptase family.</text>
</comment>
<dbReference type="RefSeq" id="WP_371841344.1">
    <property type="nucleotide sequence ID" value="NZ_JBGMEK010000104.1"/>
</dbReference>
<protein>
    <recommendedName>
        <fullName evidence="4">Reverse transcriptase (RNA-dependent DNA polymerase)</fullName>
    </recommendedName>
</protein>
<name>A0ABV4P763_9GAMM</name>
<reference evidence="2 3" key="1">
    <citation type="submission" date="2024-08" db="EMBL/GenBank/DDBJ databases">
        <authorList>
            <person name="Ishaq N."/>
        </authorList>
    </citation>
    <scope>NUCLEOTIDE SEQUENCE [LARGE SCALE GENOMIC DNA]</scope>
    <source>
        <strain evidence="2 3">DSM 18651</strain>
    </source>
</reference>
<keyword evidence="3" id="KW-1185">Reference proteome</keyword>
<evidence type="ECO:0000256" key="1">
    <source>
        <dbReference type="ARBA" id="ARBA00034120"/>
    </source>
</evidence>
<gene>
    <name evidence="2" type="ORF">ACCI49_21785</name>
</gene>
<dbReference type="Proteomes" id="UP001569428">
    <property type="component" value="Unassembled WGS sequence"/>
</dbReference>
<evidence type="ECO:0008006" key="4">
    <source>
        <dbReference type="Google" id="ProtNLM"/>
    </source>
</evidence>
<sequence length="116" mass="13161">MLREQLAVKQFSVIAVQESADGIVGMTLHTEGHYPPQAVRRVEIPKSDGKLLKLGIQTVIDCFIQQAIAQVIGQFWELTFHPHSYGFRPRRSALQAIRHARDIVTCGKRWVIDLDL</sequence>
<comment type="caution">
    <text evidence="2">The sequence shown here is derived from an EMBL/GenBank/DDBJ whole genome shotgun (WGS) entry which is preliminary data.</text>
</comment>
<organism evidence="2 3">
    <name type="scientific">Microbulbifer epialgicus</name>
    <dbReference type="NCBI Taxonomy" id="393907"/>
    <lineage>
        <taxon>Bacteria</taxon>
        <taxon>Pseudomonadati</taxon>
        <taxon>Pseudomonadota</taxon>
        <taxon>Gammaproteobacteria</taxon>
        <taxon>Cellvibrionales</taxon>
        <taxon>Microbulbiferaceae</taxon>
        <taxon>Microbulbifer</taxon>
    </lineage>
</organism>
<dbReference type="InterPro" id="IPR043502">
    <property type="entry name" value="DNA/RNA_pol_sf"/>
</dbReference>
<evidence type="ECO:0000313" key="2">
    <source>
        <dbReference type="EMBL" id="MFA0813528.1"/>
    </source>
</evidence>
<dbReference type="EMBL" id="JBGMEK010000104">
    <property type="protein sequence ID" value="MFA0813528.1"/>
    <property type="molecule type" value="Genomic_DNA"/>
</dbReference>